<reference evidence="1" key="1">
    <citation type="submission" date="2024-07" db="EMBL/GenBank/DDBJ databases">
        <authorList>
            <person name="fu j."/>
        </authorList>
    </citation>
    <scope>NUCLEOTIDE SEQUENCE</scope>
    <source>
        <strain evidence="1">P10A9</strain>
    </source>
</reference>
<dbReference type="AlphaFoldDB" id="A0AB39KY95"/>
<evidence type="ECO:0008006" key="2">
    <source>
        <dbReference type="Google" id="ProtNLM"/>
    </source>
</evidence>
<evidence type="ECO:0000313" key="1">
    <source>
        <dbReference type="EMBL" id="XDP43816.1"/>
    </source>
</evidence>
<name>A0AB39KY95_9MICC</name>
<accession>A0AB39KY95</accession>
<dbReference type="EMBL" id="CP163302">
    <property type="protein sequence ID" value="XDP43816.1"/>
    <property type="molecule type" value="Genomic_DNA"/>
</dbReference>
<protein>
    <recommendedName>
        <fullName evidence="2">AsnC-like helix-turn-helix protein</fullName>
    </recommendedName>
</protein>
<organism evidence="1">
    <name type="scientific">Sinomonas puerhi</name>
    <dbReference type="NCBI Taxonomy" id="3238584"/>
    <lineage>
        <taxon>Bacteria</taxon>
        <taxon>Bacillati</taxon>
        <taxon>Actinomycetota</taxon>
        <taxon>Actinomycetes</taxon>
        <taxon>Micrococcales</taxon>
        <taxon>Micrococcaceae</taxon>
        <taxon>Sinomonas</taxon>
    </lineage>
</organism>
<sequence>MIFALVPDAAAKEVVDEVLAHLGDSAAYWVRSTFDDATLACFVEVALRDNSREAQLAAVGALMDVRIAHYDEFSLEFTLAREGDLSDEPSGSDSTTVWRA</sequence>
<proteinExistence type="predicted"/>
<gene>
    <name evidence="1" type="ORF">AB5L97_10895</name>
</gene>
<dbReference type="KEGG" id="spue:AB5L97_10895"/>
<dbReference type="RefSeq" id="WP_369044704.1">
    <property type="nucleotide sequence ID" value="NZ_CP163302.1"/>
</dbReference>